<proteinExistence type="predicted"/>
<accession>A0AAW0TW60</accession>
<dbReference type="EMBL" id="JARAKH010000025">
    <property type="protein sequence ID" value="KAK8390452.1"/>
    <property type="molecule type" value="Genomic_DNA"/>
</dbReference>
<evidence type="ECO:0000313" key="1">
    <source>
        <dbReference type="EMBL" id="KAK8390452.1"/>
    </source>
</evidence>
<dbReference type="AlphaFoldDB" id="A0AAW0TW60"/>
<evidence type="ECO:0000313" key="2">
    <source>
        <dbReference type="Proteomes" id="UP001487740"/>
    </source>
</evidence>
<name>A0AAW0TW60_SCYPA</name>
<organism evidence="1 2">
    <name type="scientific">Scylla paramamosain</name>
    <name type="common">Mud crab</name>
    <dbReference type="NCBI Taxonomy" id="85552"/>
    <lineage>
        <taxon>Eukaryota</taxon>
        <taxon>Metazoa</taxon>
        <taxon>Ecdysozoa</taxon>
        <taxon>Arthropoda</taxon>
        <taxon>Crustacea</taxon>
        <taxon>Multicrustacea</taxon>
        <taxon>Malacostraca</taxon>
        <taxon>Eumalacostraca</taxon>
        <taxon>Eucarida</taxon>
        <taxon>Decapoda</taxon>
        <taxon>Pleocyemata</taxon>
        <taxon>Brachyura</taxon>
        <taxon>Eubrachyura</taxon>
        <taxon>Portunoidea</taxon>
        <taxon>Portunidae</taxon>
        <taxon>Portuninae</taxon>
        <taxon>Scylla</taxon>
    </lineage>
</organism>
<gene>
    <name evidence="1" type="ORF">O3P69_010261</name>
</gene>
<protein>
    <submittedName>
        <fullName evidence="1">Uncharacterized protein</fullName>
    </submittedName>
</protein>
<reference evidence="1 2" key="1">
    <citation type="submission" date="2023-03" db="EMBL/GenBank/DDBJ databases">
        <title>High-quality genome of Scylla paramamosain provides insights in environmental adaptation.</title>
        <authorList>
            <person name="Zhang L."/>
        </authorList>
    </citation>
    <scope>NUCLEOTIDE SEQUENCE [LARGE SCALE GENOMIC DNA]</scope>
    <source>
        <strain evidence="1">LZ_2023a</strain>
        <tissue evidence="1">Muscle</tissue>
    </source>
</reference>
<keyword evidence="2" id="KW-1185">Reference proteome</keyword>
<comment type="caution">
    <text evidence="1">The sequence shown here is derived from an EMBL/GenBank/DDBJ whole genome shotgun (WGS) entry which is preliminary data.</text>
</comment>
<dbReference type="Proteomes" id="UP001487740">
    <property type="component" value="Unassembled WGS sequence"/>
</dbReference>
<sequence>MSAMGKMSATVASGISRALSSVDAKKKSVKPDEPSEKELRKALRRNMDRSKNLLVSLGQNLSLWGYEEHNTTMSAVYASAVQEALNRGNDAGVRHQMDMGCIRDAFTRAEEQLRLAFFKVVDRPGDSLDHFIDILFGKNDKTFKDQNHFLTLVRCIWFNMAILSFTDTSIVSAIDMTQRNFCVSIYNDYLAIMSFINTYGQNMTRFSIGKLIEDYGKNKTADFCTGTDKISTDEELDSVLKH</sequence>